<protein>
    <recommendedName>
        <fullName evidence="2">TipAS antibiotic-recognition domain-containing protein</fullName>
    </recommendedName>
</protein>
<organism evidence="3 4">
    <name type="scientific">Candidatus Wolfebacteria bacterium GW2011_GWC2_39_22</name>
    <dbReference type="NCBI Taxonomy" id="1619013"/>
    <lineage>
        <taxon>Bacteria</taxon>
        <taxon>Candidatus Wolfeibacteriota</taxon>
    </lineage>
</organism>
<gene>
    <name evidence="3" type="ORF">UT41_C0001G0371</name>
</gene>
<dbReference type="SUPFAM" id="SSF89082">
    <property type="entry name" value="Antibiotic binding domain of TipA-like multidrug resistance regulators"/>
    <property type="match status" value="1"/>
</dbReference>
<dbReference type="InterPro" id="IPR012925">
    <property type="entry name" value="TipAS_dom"/>
</dbReference>
<name>A0A0G0RGP4_9BACT</name>
<evidence type="ECO:0000313" key="4">
    <source>
        <dbReference type="Proteomes" id="UP000034665"/>
    </source>
</evidence>
<feature type="region of interest" description="Disordered" evidence="1">
    <location>
        <begin position="1"/>
        <end position="22"/>
    </location>
</feature>
<comment type="caution">
    <text evidence="3">The sequence shown here is derived from an EMBL/GenBank/DDBJ whole genome shotgun (WGS) entry which is preliminary data.</text>
</comment>
<reference evidence="3 4" key="1">
    <citation type="journal article" date="2015" name="Nature">
        <title>rRNA introns, odd ribosomes, and small enigmatic genomes across a large radiation of phyla.</title>
        <authorList>
            <person name="Brown C.T."/>
            <person name="Hug L.A."/>
            <person name="Thomas B.C."/>
            <person name="Sharon I."/>
            <person name="Castelle C.J."/>
            <person name="Singh A."/>
            <person name="Wilkins M.J."/>
            <person name="Williams K.H."/>
            <person name="Banfield J.F."/>
        </authorList>
    </citation>
    <scope>NUCLEOTIDE SEQUENCE [LARGE SCALE GENOMIC DNA]</scope>
</reference>
<dbReference type="InterPro" id="IPR036244">
    <property type="entry name" value="TipA-like_antibiotic-bd"/>
</dbReference>
<dbReference type="Proteomes" id="UP000034665">
    <property type="component" value="Unassembled WGS sequence"/>
</dbReference>
<sequence length="135" mass="15896">MPYNNFSTEKEDQYAQEAKERWGNTEAYKQSQERYGKLTKAEKEEMKVDADIWMKHVASQMLHGATSAIMQELIAQHYNSLRAFYEPNLEMYRGLAEMYVADTRFKAYYEKYAVGLAQVMHDAMLHYVDTRTAKK</sequence>
<feature type="compositionally biased region" description="Basic and acidic residues" evidence="1">
    <location>
        <begin position="8"/>
        <end position="22"/>
    </location>
</feature>
<dbReference type="STRING" id="1619013.UT41_C0001G0371"/>
<feature type="domain" description="TipAS antibiotic-recognition" evidence="2">
    <location>
        <begin position="14"/>
        <end position="127"/>
    </location>
</feature>
<accession>A0A0G0RGP4</accession>
<evidence type="ECO:0000256" key="1">
    <source>
        <dbReference type="SAM" id="MobiDB-lite"/>
    </source>
</evidence>
<dbReference type="PATRIC" id="fig|1619013.3.peg.383"/>
<evidence type="ECO:0000259" key="2">
    <source>
        <dbReference type="Pfam" id="PF07739"/>
    </source>
</evidence>
<dbReference type="EMBL" id="LBWR01000001">
    <property type="protein sequence ID" value="KKR12827.1"/>
    <property type="molecule type" value="Genomic_DNA"/>
</dbReference>
<dbReference type="Pfam" id="PF07739">
    <property type="entry name" value="TipAS"/>
    <property type="match status" value="1"/>
</dbReference>
<dbReference type="Gene3D" id="1.10.490.50">
    <property type="entry name" value="Antibiotic binding domain of TipA-like multidrug resistance regulators"/>
    <property type="match status" value="1"/>
</dbReference>
<evidence type="ECO:0000313" key="3">
    <source>
        <dbReference type="EMBL" id="KKR12827.1"/>
    </source>
</evidence>
<dbReference type="AlphaFoldDB" id="A0A0G0RGP4"/>
<proteinExistence type="predicted"/>